<keyword evidence="10" id="KW-1185">Reference proteome</keyword>
<evidence type="ECO:0000256" key="6">
    <source>
        <dbReference type="ARBA" id="ARBA00023136"/>
    </source>
</evidence>
<dbReference type="OrthoDB" id="5945173at2759"/>
<dbReference type="InterPro" id="IPR050918">
    <property type="entry name" value="CNF-like_PLA2_Inhibitor"/>
</dbReference>
<evidence type="ECO:0000313" key="10">
    <source>
        <dbReference type="Proteomes" id="UP000515129"/>
    </source>
</evidence>
<dbReference type="InterPro" id="IPR035076">
    <property type="entry name" value="Toxin/TOLIP"/>
</dbReference>
<dbReference type="GO" id="GO:0004930">
    <property type="term" value="F:G protein-coupled receptor activity"/>
    <property type="evidence" value="ECO:0007669"/>
    <property type="project" value="InterPro"/>
</dbReference>
<evidence type="ECO:0000256" key="1">
    <source>
        <dbReference type="ARBA" id="ARBA00004236"/>
    </source>
</evidence>
<dbReference type="Gene3D" id="2.10.60.10">
    <property type="entry name" value="CD59"/>
    <property type="match status" value="2"/>
</dbReference>
<dbReference type="Proteomes" id="UP000515129">
    <property type="component" value="Unplaced"/>
</dbReference>
<dbReference type="GO" id="GO:0005576">
    <property type="term" value="C:extracellular region"/>
    <property type="evidence" value="ECO:0007669"/>
    <property type="project" value="UniProtKB-SubCell"/>
</dbReference>
<evidence type="ECO:0000259" key="9">
    <source>
        <dbReference type="PROSITE" id="PS50227"/>
    </source>
</evidence>
<dbReference type="Pfam" id="PF00087">
    <property type="entry name" value="Toxin_TOLIP"/>
    <property type="match status" value="2"/>
</dbReference>
<feature type="chain" id="PRO_5028324598" evidence="8">
    <location>
        <begin position="20"/>
        <end position="251"/>
    </location>
</feature>
<evidence type="ECO:0000256" key="4">
    <source>
        <dbReference type="ARBA" id="ARBA00022525"/>
    </source>
</evidence>
<keyword evidence="4" id="KW-0964">Secreted</keyword>
<evidence type="ECO:0000256" key="7">
    <source>
        <dbReference type="ARBA" id="ARBA00023180"/>
    </source>
</evidence>
<dbReference type="SUPFAM" id="SSF57302">
    <property type="entry name" value="Snake toxin-like"/>
    <property type="match status" value="2"/>
</dbReference>
<dbReference type="AlphaFoldDB" id="A0A6P6NCS0"/>
<dbReference type="InterPro" id="IPR045860">
    <property type="entry name" value="Snake_toxin-like_sf"/>
</dbReference>
<dbReference type="InterPro" id="IPR001879">
    <property type="entry name" value="GPCR_2_extracellular_dom"/>
</dbReference>
<dbReference type="KEGG" id="caua:113077967"/>
<dbReference type="GO" id="GO:0005886">
    <property type="term" value="C:plasma membrane"/>
    <property type="evidence" value="ECO:0007669"/>
    <property type="project" value="UniProtKB-SubCell"/>
</dbReference>
<keyword evidence="7" id="KW-0325">Glycoprotein</keyword>
<organism evidence="10 11">
    <name type="scientific">Carassius auratus</name>
    <name type="common">Goldfish</name>
    <dbReference type="NCBI Taxonomy" id="7957"/>
    <lineage>
        <taxon>Eukaryota</taxon>
        <taxon>Metazoa</taxon>
        <taxon>Chordata</taxon>
        <taxon>Craniata</taxon>
        <taxon>Vertebrata</taxon>
        <taxon>Euteleostomi</taxon>
        <taxon>Actinopterygii</taxon>
        <taxon>Neopterygii</taxon>
        <taxon>Teleostei</taxon>
        <taxon>Ostariophysi</taxon>
        <taxon>Cypriniformes</taxon>
        <taxon>Cyprinidae</taxon>
        <taxon>Cyprininae</taxon>
        <taxon>Carassius</taxon>
    </lineage>
</organism>
<evidence type="ECO:0000256" key="8">
    <source>
        <dbReference type="SAM" id="SignalP"/>
    </source>
</evidence>
<keyword evidence="5 8" id="KW-0732">Signal</keyword>
<protein>
    <submittedName>
        <fullName evidence="11">Urokinase plasminogen activator surface receptor-like</fullName>
    </submittedName>
</protein>
<accession>A0A6P6NCS0</accession>
<feature type="signal peptide" evidence="8">
    <location>
        <begin position="1"/>
        <end position="19"/>
    </location>
</feature>
<dbReference type="PANTHER" id="PTHR20914:SF24">
    <property type="entry name" value="LYMPHOCYTE ANTIGEN 6 FAMILY MEMBER M2-RELATED"/>
    <property type="match status" value="1"/>
</dbReference>
<dbReference type="SMART" id="SM00134">
    <property type="entry name" value="LU"/>
    <property type="match status" value="2"/>
</dbReference>
<dbReference type="PANTHER" id="PTHR20914">
    <property type="entry name" value="LY6/PLAUR DOMAIN-CONTAINING PROTEIN 8"/>
    <property type="match status" value="1"/>
</dbReference>
<proteinExistence type="predicted"/>
<dbReference type="InterPro" id="IPR016054">
    <property type="entry name" value="LY6_UPA_recep-like"/>
</dbReference>
<comment type="subcellular location">
    <subcellularLocation>
        <location evidence="1">Cell membrane</location>
    </subcellularLocation>
    <subcellularLocation>
        <location evidence="2">Secreted</location>
    </subcellularLocation>
</comment>
<dbReference type="GeneID" id="113077967"/>
<evidence type="ECO:0000256" key="2">
    <source>
        <dbReference type="ARBA" id="ARBA00004613"/>
    </source>
</evidence>
<name>A0A6P6NCS0_CARAU</name>
<evidence type="ECO:0000313" key="11">
    <source>
        <dbReference type="RefSeq" id="XP_026106006.1"/>
    </source>
</evidence>
<keyword evidence="6" id="KW-0472">Membrane</keyword>
<dbReference type="RefSeq" id="XP_026106006.1">
    <property type="nucleotide sequence ID" value="XM_026250221.1"/>
</dbReference>
<evidence type="ECO:0000256" key="5">
    <source>
        <dbReference type="ARBA" id="ARBA00022729"/>
    </source>
</evidence>
<sequence>MDIQISAFLLFVLFTAGHSLSCYQCWDDTRYCMDLGNITCPNGSSGCMSETTVWKFNSTKVKSKYCTDYCASGSWNTGFAHTSYSCCDTDLCNLQDAPDPSTNTTNGKKCYYCDGQNCSNTVNCSGSEDHCFTVITVNFNESETTIKGCISNSSCDNATTSSSLISCCEGDLCNIPQNVTQNITQNINVTQNIPQNINVTQNITQNINVTQNITQGVTQKVPQSTNSAKSITQSFLLLLIVYLISQKCIIK</sequence>
<keyword evidence="3" id="KW-1003">Cell membrane</keyword>
<evidence type="ECO:0000256" key="3">
    <source>
        <dbReference type="ARBA" id="ARBA00022475"/>
    </source>
</evidence>
<reference evidence="11" key="1">
    <citation type="submission" date="2025-08" db="UniProtKB">
        <authorList>
            <consortium name="RefSeq"/>
        </authorList>
    </citation>
    <scope>IDENTIFICATION</scope>
    <source>
        <strain evidence="11">Wakin</strain>
        <tissue evidence="11">Muscle</tissue>
    </source>
</reference>
<dbReference type="PROSITE" id="PS50227">
    <property type="entry name" value="G_PROTEIN_RECEP_F2_3"/>
    <property type="match status" value="1"/>
</dbReference>
<feature type="domain" description="G-protein coupled receptors family 2 profile 1" evidence="9">
    <location>
        <begin position="25"/>
        <end position="91"/>
    </location>
</feature>
<gene>
    <name evidence="11" type="primary">LOC113077967</name>
</gene>